<name>A0ABN1M154_9FIRM</name>
<keyword evidence="6" id="KW-0145">Chemotaxis</keyword>
<comment type="similarity">
    <text evidence="2">Belongs to the FliJ family.</text>
</comment>
<keyword evidence="13" id="KW-1185">Reference proteome</keyword>
<dbReference type="Proteomes" id="UP001400965">
    <property type="component" value="Unassembled WGS sequence"/>
</dbReference>
<reference evidence="12 13" key="1">
    <citation type="journal article" date="2019" name="Int. J. Syst. Evol. Microbiol.">
        <title>The Global Catalogue of Microorganisms (GCM) 10K type strain sequencing project: providing services to taxonomists for standard genome sequencing and annotation.</title>
        <authorList>
            <consortium name="The Broad Institute Genomics Platform"/>
            <consortium name="The Broad Institute Genome Sequencing Center for Infectious Disease"/>
            <person name="Wu L."/>
            <person name="Ma J."/>
        </authorList>
    </citation>
    <scope>NUCLEOTIDE SEQUENCE [LARGE SCALE GENOMIC DNA]</scope>
    <source>
        <strain evidence="12 13">JCM 6486</strain>
    </source>
</reference>
<evidence type="ECO:0000256" key="10">
    <source>
        <dbReference type="ARBA" id="ARBA00023225"/>
    </source>
</evidence>
<keyword evidence="12" id="KW-0969">Cilium</keyword>
<evidence type="ECO:0000256" key="2">
    <source>
        <dbReference type="ARBA" id="ARBA00010004"/>
    </source>
</evidence>
<comment type="caution">
    <text evidence="12">The sequence shown here is derived from an EMBL/GenBank/DDBJ whole genome shotgun (WGS) entry which is preliminary data.</text>
</comment>
<dbReference type="InterPro" id="IPR012823">
    <property type="entry name" value="Flagell_FliJ"/>
</dbReference>
<keyword evidence="9" id="KW-0472">Membrane</keyword>
<evidence type="ECO:0000256" key="8">
    <source>
        <dbReference type="ARBA" id="ARBA00022927"/>
    </source>
</evidence>
<dbReference type="InterPro" id="IPR053716">
    <property type="entry name" value="Flag_assembly_chemotaxis_eff"/>
</dbReference>
<sequence length="146" mass="17755">MTKYKFKLQKLLDIKIKEEEASKLEYTKAQNDKKILEENIKSLDSDYKRYSKFNESEDTISQKIRFNYLYFITQTIEECNNMLVEKEKKVSEAKDNFIEKQINRKSLETLKENKLTKLRKEEERKEQIENDEFALYAYIRNKKKIS</sequence>
<dbReference type="NCBIfam" id="TIGR02473">
    <property type="entry name" value="flagell_FliJ"/>
    <property type="match status" value="1"/>
</dbReference>
<evidence type="ECO:0000313" key="13">
    <source>
        <dbReference type="Proteomes" id="UP001400965"/>
    </source>
</evidence>
<evidence type="ECO:0000256" key="7">
    <source>
        <dbReference type="ARBA" id="ARBA00022795"/>
    </source>
</evidence>
<evidence type="ECO:0000313" key="12">
    <source>
        <dbReference type="EMBL" id="GAA0862755.1"/>
    </source>
</evidence>
<keyword evidence="8" id="KW-0653">Protein transport</keyword>
<evidence type="ECO:0000256" key="6">
    <source>
        <dbReference type="ARBA" id="ARBA00022500"/>
    </source>
</evidence>
<protein>
    <recommendedName>
        <fullName evidence="3">Flagellar FliJ protein</fullName>
    </recommendedName>
</protein>
<evidence type="ECO:0000256" key="1">
    <source>
        <dbReference type="ARBA" id="ARBA00004413"/>
    </source>
</evidence>
<keyword evidence="4" id="KW-0813">Transport</keyword>
<comment type="subcellular location">
    <subcellularLocation>
        <location evidence="1">Cell membrane</location>
        <topology evidence="1">Peripheral membrane protein</topology>
        <orientation evidence="1">Cytoplasmic side</orientation>
    </subcellularLocation>
</comment>
<gene>
    <name evidence="12" type="primary">fliJ</name>
    <name evidence="12" type="ORF">GCM10008917_09390</name>
</gene>
<evidence type="ECO:0000256" key="5">
    <source>
        <dbReference type="ARBA" id="ARBA00022475"/>
    </source>
</evidence>
<accession>A0ABN1M154</accession>
<feature type="coiled-coil region" evidence="11">
    <location>
        <begin position="19"/>
        <end position="46"/>
    </location>
</feature>
<evidence type="ECO:0000256" key="3">
    <source>
        <dbReference type="ARBA" id="ARBA00020392"/>
    </source>
</evidence>
<keyword evidence="12" id="KW-0282">Flagellum</keyword>
<feature type="coiled-coil region" evidence="11">
    <location>
        <begin position="76"/>
        <end position="131"/>
    </location>
</feature>
<dbReference type="Pfam" id="PF02050">
    <property type="entry name" value="FliJ"/>
    <property type="match status" value="1"/>
</dbReference>
<organism evidence="12 13">
    <name type="scientific">Paraclostridium tenue</name>
    <dbReference type="NCBI Taxonomy" id="1737"/>
    <lineage>
        <taxon>Bacteria</taxon>
        <taxon>Bacillati</taxon>
        <taxon>Bacillota</taxon>
        <taxon>Clostridia</taxon>
        <taxon>Peptostreptococcales</taxon>
        <taxon>Peptostreptococcaceae</taxon>
        <taxon>Paraclostridium</taxon>
    </lineage>
</organism>
<keyword evidence="7" id="KW-1005">Bacterial flagellum biogenesis</keyword>
<keyword evidence="12" id="KW-0966">Cell projection</keyword>
<dbReference type="Gene3D" id="1.10.287.1700">
    <property type="match status" value="1"/>
</dbReference>
<dbReference type="EMBL" id="BAAACP010000004">
    <property type="protein sequence ID" value="GAA0862755.1"/>
    <property type="molecule type" value="Genomic_DNA"/>
</dbReference>
<keyword evidence="5" id="KW-1003">Cell membrane</keyword>
<evidence type="ECO:0000256" key="4">
    <source>
        <dbReference type="ARBA" id="ARBA00022448"/>
    </source>
</evidence>
<keyword evidence="11" id="KW-0175">Coiled coil</keyword>
<dbReference type="RefSeq" id="WP_346043145.1">
    <property type="nucleotide sequence ID" value="NZ_BAAACP010000004.1"/>
</dbReference>
<keyword evidence="10" id="KW-1006">Bacterial flagellum protein export</keyword>
<evidence type="ECO:0000256" key="11">
    <source>
        <dbReference type="SAM" id="Coils"/>
    </source>
</evidence>
<evidence type="ECO:0000256" key="9">
    <source>
        <dbReference type="ARBA" id="ARBA00023136"/>
    </source>
</evidence>
<proteinExistence type="inferred from homology"/>